<proteinExistence type="predicted"/>
<dbReference type="PANTHER" id="PTHR15503">
    <property type="entry name" value="LDOC1 RELATED"/>
    <property type="match status" value="1"/>
</dbReference>
<dbReference type="GO" id="GO:0004190">
    <property type="term" value="F:aspartic-type endopeptidase activity"/>
    <property type="evidence" value="ECO:0007669"/>
    <property type="project" value="InterPro"/>
</dbReference>
<dbReference type="InterPro" id="IPR043502">
    <property type="entry name" value="DNA/RNA_pol_sf"/>
</dbReference>
<dbReference type="Pfam" id="PF17921">
    <property type="entry name" value="Integrase_H2C2"/>
    <property type="match status" value="1"/>
</dbReference>
<dbReference type="InterPro" id="IPR021109">
    <property type="entry name" value="Peptidase_aspartic_dom_sf"/>
</dbReference>
<dbReference type="Gene3D" id="2.40.70.10">
    <property type="entry name" value="Acid Proteases"/>
    <property type="match status" value="1"/>
</dbReference>
<dbReference type="Pfam" id="PF08284">
    <property type="entry name" value="RVP_2"/>
    <property type="match status" value="1"/>
</dbReference>
<name>A0A6L2L9D8_TANCI</name>
<dbReference type="PROSITE" id="PS00141">
    <property type="entry name" value="ASP_PROTEASE"/>
    <property type="match status" value="1"/>
</dbReference>
<accession>A0A6L2L9D8</accession>
<dbReference type="CDD" id="cd00303">
    <property type="entry name" value="retropepsin_like"/>
    <property type="match status" value="1"/>
</dbReference>
<dbReference type="Gene3D" id="3.30.70.270">
    <property type="match status" value="1"/>
</dbReference>
<gene>
    <name evidence="2" type="ORF">Tci_028752</name>
</gene>
<feature type="domain" description="Integrase zinc-binding" evidence="1">
    <location>
        <begin position="366"/>
        <end position="410"/>
    </location>
</feature>
<dbReference type="SUPFAM" id="SSF56672">
    <property type="entry name" value="DNA/RNA polymerases"/>
    <property type="match status" value="1"/>
</dbReference>
<dbReference type="InterPro" id="IPR001969">
    <property type="entry name" value="Aspartic_peptidase_AS"/>
</dbReference>
<reference evidence="2" key="1">
    <citation type="journal article" date="2019" name="Sci. Rep.">
        <title>Draft genome of Tanacetum cinerariifolium, the natural source of mosquito coil.</title>
        <authorList>
            <person name="Yamashiro T."/>
            <person name="Shiraishi A."/>
            <person name="Satake H."/>
            <person name="Nakayama K."/>
        </authorList>
    </citation>
    <scope>NUCLEOTIDE SEQUENCE</scope>
</reference>
<dbReference type="GO" id="GO:0006508">
    <property type="term" value="P:proteolysis"/>
    <property type="evidence" value="ECO:0007669"/>
    <property type="project" value="InterPro"/>
</dbReference>
<dbReference type="AlphaFoldDB" id="A0A6L2L9D8"/>
<dbReference type="InterPro" id="IPR043128">
    <property type="entry name" value="Rev_trsase/Diguanyl_cyclase"/>
</dbReference>
<dbReference type="EMBL" id="BKCJ010003720">
    <property type="protein sequence ID" value="GEU56774.1"/>
    <property type="molecule type" value="Genomic_DNA"/>
</dbReference>
<sequence length="483" mass="55833">MLIQLVQALRGNRVNQREVTPSFNIKTFRASGAKEFFGTEGAVGLLTWFESIKSVLHITKFPAESQVKFAASMLQGRALTLWNTLIQTRGRAAVIAQPWDDFKKLLMEEYYPDDEFRSWNQNFGTTRWWGQILIAPKIKAHVTSSKAATIQGAVSMANHLTTDGRDDRNKRQRTSKNFALNAPEQGQGQRQYAGQHLKGTFSLNDHFATVLFDSGADYSFISTNFLPLINMKPSVINPNYEIEIASGVKVETNKSIRGCRLELEGHTFIIDFIPFEYEFYIDLIPRAVPVAKSPYHLAPTEIQEPSNQLKELQEKDYQELDKLTIKNCYPLPMIDDLFDQLQGLQYFSRIDLRSGYHQLRVPVYGNMRTLIMNKAHTTRCSIRLGADKMYYDLRGLYWWPRMKKDIAMYVEFSHNNIYHSSMKFAPFEALYGRRCRTPISWAEVGDNKMIRPEVIQETTDKILQIKERLKTARDRQKSYADHH</sequence>
<organism evidence="2">
    <name type="scientific">Tanacetum cinerariifolium</name>
    <name type="common">Dalmatian daisy</name>
    <name type="synonym">Chrysanthemum cinerariifolium</name>
    <dbReference type="NCBI Taxonomy" id="118510"/>
    <lineage>
        <taxon>Eukaryota</taxon>
        <taxon>Viridiplantae</taxon>
        <taxon>Streptophyta</taxon>
        <taxon>Embryophyta</taxon>
        <taxon>Tracheophyta</taxon>
        <taxon>Spermatophyta</taxon>
        <taxon>Magnoliopsida</taxon>
        <taxon>eudicotyledons</taxon>
        <taxon>Gunneridae</taxon>
        <taxon>Pentapetalae</taxon>
        <taxon>asterids</taxon>
        <taxon>campanulids</taxon>
        <taxon>Asterales</taxon>
        <taxon>Asteraceae</taxon>
        <taxon>Asteroideae</taxon>
        <taxon>Anthemideae</taxon>
        <taxon>Anthemidinae</taxon>
        <taxon>Tanacetum</taxon>
    </lineage>
</organism>
<evidence type="ECO:0000313" key="2">
    <source>
        <dbReference type="EMBL" id="GEU56774.1"/>
    </source>
</evidence>
<evidence type="ECO:0000259" key="1">
    <source>
        <dbReference type="Pfam" id="PF17921"/>
    </source>
</evidence>
<dbReference type="SUPFAM" id="SSF50630">
    <property type="entry name" value="Acid proteases"/>
    <property type="match status" value="1"/>
</dbReference>
<protein>
    <recommendedName>
        <fullName evidence="1">Integrase zinc-binding domain-containing protein</fullName>
    </recommendedName>
</protein>
<dbReference type="InterPro" id="IPR032567">
    <property type="entry name" value="RTL1-rel"/>
</dbReference>
<comment type="caution">
    <text evidence="2">The sequence shown here is derived from an EMBL/GenBank/DDBJ whole genome shotgun (WGS) entry which is preliminary data.</text>
</comment>
<dbReference type="InterPro" id="IPR041588">
    <property type="entry name" value="Integrase_H2C2"/>
</dbReference>
<dbReference type="PANTHER" id="PTHR15503:SF45">
    <property type="entry name" value="RNA-DIRECTED DNA POLYMERASE HOMOLOG"/>
    <property type="match status" value="1"/>
</dbReference>